<keyword evidence="1" id="KW-1133">Transmembrane helix</keyword>
<organism evidence="2 3">
    <name type="scientific">Neolewinella maritima</name>
    <dbReference type="NCBI Taxonomy" id="1383882"/>
    <lineage>
        <taxon>Bacteria</taxon>
        <taxon>Pseudomonadati</taxon>
        <taxon>Bacteroidota</taxon>
        <taxon>Saprospiria</taxon>
        <taxon>Saprospirales</taxon>
        <taxon>Lewinellaceae</taxon>
        <taxon>Neolewinella</taxon>
    </lineage>
</organism>
<keyword evidence="1" id="KW-0812">Transmembrane</keyword>
<dbReference type="EMBL" id="CAKLPZ010000001">
    <property type="protein sequence ID" value="CAH0999368.1"/>
    <property type="molecule type" value="Genomic_DNA"/>
</dbReference>
<dbReference type="Proteomes" id="UP000837803">
    <property type="component" value="Unassembled WGS sequence"/>
</dbReference>
<gene>
    <name evidence="2" type="ORF">LEM8419_00666</name>
</gene>
<feature type="transmembrane region" description="Helical" evidence="1">
    <location>
        <begin position="162"/>
        <end position="195"/>
    </location>
</feature>
<evidence type="ECO:0000313" key="3">
    <source>
        <dbReference type="Proteomes" id="UP000837803"/>
    </source>
</evidence>
<proteinExistence type="predicted"/>
<keyword evidence="3" id="KW-1185">Reference proteome</keyword>
<accession>A0ABN8F0K4</accession>
<dbReference type="RefSeq" id="WP_238749556.1">
    <property type="nucleotide sequence ID" value="NZ_CAKLPZ010000001.1"/>
</dbReference>
<keyword evidence="1" id="KW-0472">Membrane</keyword>
<evidence type="ECO:0000256" key="1">
    <source>
        <dbReference type="SAM" id="Phobius"/>
    </source>
</evidence>
<sequence>MSKKINKYRVDPETIPEKWSTVPSMFEVIDTHTIPFEDQVEGILPKYLKLSNPGKEREKFKLISFLPVSESYWLSVFNMRYLKYGRNFYLGTDESGLQSIKVRDRRYKRGYRIERHKKYEDSLKQHPFFPWSELNEETKNHLRNEFNDIKDNLVANNKKGKLILLPILAIAIVVCYFININAALLLTILFLYSMFRYNVNFISLENRANSFSKQVEDAYGKQKDNVKSIRIELKSISFID</sequence>
<protein>
    <submittedName>
        <fullName evidence="2">Uncharacterized protein</fullName>
    </submittedName>
</protein>
<reference evidence="2" key="1">
    <citation type="submission" date="2021-12" db="EMBL/GenBank/DDBJ databases">
        <authorList>
            <person name="Rodrigo-Torres L."/>
            <person name="Arahal R. D."/>
            <person name="Lucena T."/>
        </authorList>
    </citation>
    <scope>NUCLEOTIDE SEQUENCE</scope>
    <source>
        <strain evidence="2">CECT 8419</strain>
    </source>
</reference>
<name>A0ABN8F0K4_9BACT</name>
<comment type="caution">
    <text evidence="2">The sequence shown here is derived from an EMBL/GenBank/DDBJ whole genome shotgun (WGS) entry which is preliminary data.</text>
</comment>
<evidence type="ECO:0000313" key="2">
    <source>
        <dbReference type="EMBL" id="CAH0999368.1"/>
    </source>
</evidence>